<dbReference type="GO" id="GO:0000155">
    <property type="term" value="F:phosphorelay sensor kinase activity"/>
    <property type="evidence" value="ECO:0007669"/>
    <property type="project" value="InterPro"/>
</dbReference>
<dbReference type="InterPro" id="IPR003661">
    <property type="entry name" value="HisK_dim/P_dom"/>
</dbReference>
<dbReference type="SUPFAM" id="SSF158472">
    <property type="entry name" value="HAMP domain-like"/>
    <property type="match status" value="1"/>
</dbReference>
<dbReference type="eggNOG" id="COG5000">
    <property type="taxonomic scope" value="Bacteria"/>
</dbReference>
<dbReference type="STRING" id="204669.Acid345_3100"/>
<evidence type="ECO:0000256" key="9">
    <source>
        <dbReference type="ARBA" id="ARBA00023012"/>
    </source>
</evidence>
<evidence type="ECO:0000256" key="5">
    <source>
        <dbReference type="ARBA" id="ARBA00022679"/>
    </source>
</evidence>
<reference evidence="14 15" key="1">
    <citation type="journal article" date="2009" name="Appl. Environ. Microbiol.">
        <title>Three genomes from the phylum Acidobacteria provide insight into the lifestyles of these microorganisms in soils.</title>
        <authorList>
            <person name="Ward N.L."/>
            <person name="Challacombe J.F."/>
            <person name="Janssen P.H."/>
            <person name="Henrissat B."/>
            <person name="Coutinho P.M."/>
            <person name="Wu M."/>
            <person name="Xie G."/>
            <person name="Haft D.H."/>
            <person name="Sait M."/>
            <person name="Badger J."/>
            <person name="Barabote R.D."/>
            <person name="Bradley B."/>
            <person name="Brettin T.S."/>
            <person name="Brinkac L.M."/>
            <person name="Bruce D."/>
            <person name="Creasy T."/>
            <person name="Daugherty S.C."/>
            <person name="Davidsen T.M."/>
            <person name="DeBoy R.T."/>
            <person name="Detter J.C."/>
            <person name="Dodson R.J."/>
            <person name="Durkin A.S."/>
            <person name="Ganapathy A."/>
            <person name="Gwinn-Giglio M."/>
            <person name="Han C.S."/>
            <person name="Khouri H."/>
            <person name="Kiss H."/>
            <person name="Kothari S.P."/>
            <person name="Madupu R."/>
            <person name="Nelson K.E."/>
            <person name="Nelson W.C."/>
            <person name="Paulsen I."/>
            <person name="Penn K."/>
            <person name="Ren Q."/>
            <person name="Rosovitz M.J."/>
            <person name="Selengut J.D."/>
            <person name="Shrivastava S."/>
            <person name="Sullivan S.A."/>
            <person name="Tapia R."/>
            <person name="Thompson L.S."/>
            <person name="Watkins K.L."/>
            <person name="Yang Q."/>
            <person name="Yu C."/>
            <person name="Zafar N."/>
            <person name="Zhou L."/>
            <person name="Kuske C.R."/>
        </authorList>
    </citation>
    <scope>NUCLEOTIDE SEQUENCE [LARGE SCALE GENOMIC DNA]</scope>
    <source>
        <strain evidence="14 15">Ellin345</strain>
    </source>
</reference>
<dbReference type="OrthoDB" id="9792991at2"/>
<dbReference type="EnsemblBacteria" id="ABF42101">
    <property type="protein sequence ID" value="ABF42101"/>
    <property type="gene ID" value="Acid345_3100"/>
</dbReference>
<evidence type="ECO:0000313" key="15">
    <source>
        <dbReference type="Proteomes" id="UP000002432"/>
    </source>
</evidence>
<evidence type="ECO:0000256" key="2">
    <source>
        <dbReference type="ARBA" id="ARBA00004370"/>
    </source>
</evidence>
<comment type="catalytic activity">
    <reaction evidence="1">
        <text>ATP + protein L-histidine = ADP + protein N-phospho-L-histidine.</text>
        <dbReference type="EC" id="2.7.13.3"/>
    </reaction>
</comment>
<evidence type="ECO:0000256" key="4">
    <source>
        <dbReference type="ARBA" id="ARBA00022553"/>
    </source>
</evidence>
<keyword evidence="4" id="KW-0597">Phosphoprotein</keyword>
<dbReference type="Gene3D" id="6.10.340.10">
    <property type="match status" value="1"/>
</dbReference>
<dbReference type="RefSeq" id="WP_011523900.1">
    <property type="nucleotide sequence ID" value="NC_008009.1"/>
</dbReference>
<keyword evidence="6 11" id="KW-0812">Transmembrane</keyword>
<protein>
    <recommendedName>
        <fullName evidence="3">histidine kinase</fullName>
        <ecNumber evidence="3">2.7.13.3</ecNumber>
    </recommendedName>
</protein>
<evidence type="ECO:0000256" key="6">
    <source>
        <dbReference type="ARBA" id="ARBA00022692"/>
    </source>
</evidence>
<comment type="subcellular location">
    <subcellularLocation>
        <location evidence="2">Membrane</location>
    </subcellularLocation>
</comment>
<evidence type="ECO:0000259" key="12">
    <source>
        <dbReference type="PROSITE" id="PS50109"/>
    </source>
</evidence>
<dbReference type="KEGG" id="aba:Acid345_3100"/>
<dbReference type="SUPFAM" id="SSF55874">
    <property type="entry name" value="ATPase domain of HSP90 chaperone/DNA topoisomerase II/histidine kinase"/>
    <property type="match status" value="1"/>
</dbReference>
<dbReference type="EMBL" id="CP000360">
    <property type="protein sequence ID" value="ABF42101.1"/>
    <property type="molecule type" value="Genomic_DNA"/>
</dbReference>
<evidence type="ECO:0000313" key="14">
    <source>
        <dbReference type="EMBL" id="ABF42101.1"/>
    </source>
</evidence>
<dbReference type="InterPro" id="IPR050428">
    <property type="entry name" value="TCS_sensor_his_kinase"/>
</dbReference>
<dbReference type="InterPro" id="IPR003594">
    <property type="entry name" value="HATPase_dom"/>
</dbReference>
<feature type="domain" description="HAMP" evidence="13">
    <location>
        <begin position="201"/>
        <end position="254"/>
    </location>
</feature>
<dbReference type="AlphaFoldDB" id="Q1ILZ9"/>
<evidence type="ECO:0000256" key="3">
    <source>
        <dbReference type="ARBA" id="ARBA00012438"/>
    </source>
</evidence>
<feature type="transmembrane region" description="Helical" evidence="11">
    <location>
        <begin position="20"/>
        <end position="40"/>
    </location>
</feature>
<keyword evidence="9" id="KW-0902">Two-component regulatory system</keyword>
<dbReference type="Pfam" id="PF00672">
    <property type="entry name" value="HAMP"/>
    <property type="match status" value="1"/>
</dbReference>
<dbReference type="Pfam" id="PF00512">
    <property type="entry name" value="HisKA"/>
    <property type="match status" value="1"/>
</dbReference>
<evidence type="ECO:0000256" key="8">
    <source>
        <dbReference type="ARBA" id="ARBA00022989"/>
    </source>
</evidence>
<dbReference type="CDD" id="cd00082">
    <property type="entry name" value="HisKA"/>
    <property type="match status" value="1"/>
</dbReference>
<evidence type="ECO:0000259" key="13">
    <source>
        <dbReference type="PROSITE" id="PS50885"/>
    </source>
</evidence>
<evidence type="ECO:0000256" key="1">
    <source>
        <dbReference type="ARBA" id="ARBA00000085"/>
    </source>
</evidence>
<keyword evidence="8 11" id="KW-1133">Transmembrane helix</keyword>
<dbReference type="PROSITE" id="PS50885">
    <property type="entry name" value="HAMP"/>
    <property type="match status" value="1"/>
</dbReference>
<dbReference type="InterPro" id="IPR036890">
    <property type="entry name" value="HATPase_C_sf"/>
</dbReference>
<keyword evidence="5" id="KW-0808">Transferase</keyword>
<dbReference type="Gene3D" id="3.30.565.10">
    <property type="entry name" value="Histidine kinase-like ATPase, C-terminal domain"/>
    <property type="match status" value="1"/>
</dbReference>
<dbReference type="SMART" id="SM00387">
    <property type="entry name" value="HATPase_c"/>
    <property type="match status" value="1"/>
</dbReference>
<dbReference type="InterPro" id="IPR036097">
    <property type="entry name" value="HisK_dim/P_sf"/>
</dbReference>
<dbReference type="PANTHER" id="PTHR45436">
    <property type="entry name" value="SENSOR HISTIDINE KINASE YKOH"/>
    <property type="match status" value="1"/>
</dbReference>
<evidence type="ECO:0000256" key="11">
    <source>
        <dbReference type="SAM" id="Phobius"/>
    </source>
</evidence>
<dbReference type="SMART" id="SM00388">
    <property type="entry name" value="HisKA"/>
    <property type="match status" value="1"/>
</dbReference>
<evidence type="ECO:0000256" key="10">
    <source>
        <dbReference type="ARBA" id="ARBA00023136"/>
    </source>
</evidence>
<dbReference type="PROSITE" id="PS50109">
    <property type="entry name" value="HIS_KIN"/>
    <property type="match status" value="1"/>
</dbReference>
<dbReference type="EC" id="2.7.13.3" evidence="3"/>
<gene>
    <name evidence="14" type="ordered locus">Acid345_3100</name>
</gene>
<dbReference type="eggNOG" id="COG2205">
    <property type="taxonomic scope" value="Bacteria"/>
</dbReference>
<dbReference type="SUPFAM" id="SSF47384">
    <property type="entry name" value="Homodimeric domain of signal transducing histidine kinase"/>
    <property type="match status" value="1"/>
</dbReference>
<dbReference type="InterPro" id="IPR003660">
    <property type="entry name" value="HAMP_dom"/>
</dbReference>
<dbReference type="GO" id="GO:0005886">
    <property type="term" value="C:plasma membrane"/>
    <property type="evidence" value="ECO:0007669"/>
    <property type="project" value="TreeGrafter"/>
</dbReference>
<dbReference type="PRINTS" id="PR00344">
    <property type="entry name" value="BCTRLSENSOR"/>
</dbReference>
<evidence type="ECO:0000256" key="7">
    <source>
        <dbReference type="ARBA" id="ARBA00022777"/>
    </source>
</evidence>
<dbReference type="CDD" id="cd06225">
    <property type="entry name" value="HAMP"/>
    <property type="match status" value="1"/>
</dbReference>
<keyword evidence="7 14" id="KW-0418">Kinase</keyword>
<dbReference type="InterPro" id="IPR004358">
    <property type="entry name" value="Sig_transdc_His_kin-like_C"/>
</dbReference>
<dbReference type="InterPro" id="IPR005467">
    <property type="entry name" value="His_kinase_dom"/>
</dbReference>
<dbReference type="Gene3D" id="1.10.287.130">
    <property type="match status" value="1"/>
</dbReference>
<dbReference type="Pfam" id="PF02518">
    <property type="entry name" value="HATPase_c"/>
    <property type="match status" value="1"/>
</dbReference>
<name>Q1ILZ9_KORVE</name>
<accession>Q1ILZ9</accession>
<dbReference type="PANTHER" id="PTHR45436:SF5">
    <property type="entry name" value="SENSOR HISTIDINE KINASE TRCS"/>
    <property type="match status" value="1"/>
</dbReference>
<feature type="transmembrane region" description="Helical" evidence="11">
    <location>
        <begin position="181"/>
        <end position="200"/>
    </location>
</feature>
<dbReference type="HOGENOM" id="CLU_000445_89_6_0"/>
<dbReference type="CDD" id="cd00075">
    <property type="entry name" value="HATPase"/>
    <property type="match status" value="1"/>
</dbReference>
<organism evidence="14 15">
    <name type="scientific">Koribacter versatilis (strain Ellin345)</name>
    <dbReference type="NCBI Taxonomy" id="204669"/>
    <lineage>
        <taxon>Bacteria</taxon>
        <taxon>Pseudomonadati</taxon>
        <taxon>Acidobacteriota</taxon>
        <taxon>Terriglobia</taxon>
        <taxon>Terriglobales</taxon>
        <taxon>Candidatus Korobacteraceae</taxon>
        <taxon>Candidatus Korobacter</taxon>
    </lineage>
</organism>
<keyword evidence="15" id="KW-1185">Reference proteome</keyword>
<keyword evidence="10 11" id="KW-0472">Membrane</keyword>
<dbReference type="Proteomes" id="UP000002432">
    <property type="component" value="Chromosome"/>
</dbReference>
<dbReference type="SMART" id="SM00304">
    <property type="entry name" value="HAMP"/>
    <property type="match status" value="1"/>
</dbReference>
<feature type="domain" description="Histidine kinase" evidence="12">
    <location>
        <begin position="262"/>
        <end position="472"/>
    </location>
</feature>
<proteinExistence type="predicted"/>
<sequence>MFSKILSRPKDTAAWRLSIWTTIAFAAGSAIAFGIVYYMVSLGIRERSDQWLVGESETLKEVSDATPRDNLYQRVIEETAQNAAHEIPGEHETEDENRNSVFFLQIDNLGEPLWYGPENSRDRFVEAVRGLQPGSPQTLKIPENVVPYRVVVQDLKSGGTIYLGLSDIGAVELLHRLMRGFFIVWIGMVLLGLMISYLSARRTLLRVETITQTVSRIGSEDLSARLAEAHNADEIARLAQTFNRMLDRIQASVNQLRTVTGAVAHDMKSPVTSIRGKLEVALLEGSAADWREPVAEAVEGLDRLSQFINTTLDLAEAEAGALPLRKEPVDFGALVEQFVDIYTPAFHENHHQVHVQIHEPVTVDVDVSLTNRMLSNLLDNEMAHLPPGCKIDIEVMAREQQAELVIRDDGPGFPAELKAHAFERFVKGKESKGHGLGLAFVDAVVQAHGGNVEIEDTPGGGATIRILMPLVAVSVG</sequence>